<protein>
    <submittedName>
        <fullName evidence="1">Uncharacterized protein</fullName>
    </submittedName>
</protein>
<organism evidence="1 2">
    <name type="scientific">Rheinheimera mesophila</name>
    <dbReference type="NCBI Taxonomy" id="1547515"/>
    <lineage>
        <taxon>Bacteria</taxon>
        <taxon>Pseudomonadati</taxon>
        <taxon>Pseudomonadota</taxon>
        <taxon>Gammaproteobacteria</taxon>
        <taxon>Chromatiales</taxon>
        <taxon>Chromatiaceae</taxon>
        <taxon>Rheinheimera</taxon>
    </lineage>
</organism>
<dbReference type="RefSeq" id="WP_125060842.1">
    <property type="nucleotide sequence ID" value="NZ_LAVS01000089.1"/>
</dbReference>
<dbReference type="OrthoDB" id="10021099at2"/>
<keyword evidence="2" id="KW-1185">Reference proteome</keyword>
<proteinExistence type="predicted"/>
<dbReference type="AlphaFoldDB" id="A0A3P3QRV5"/>
<sequence length="202" mass="23250">MNKLHKVECGPELVTVSDLASTLSRLKWSVADIINLIFSNVFAGFVADDFDGVTITSIFVHREKVINELEQQFLNSLSHSIHKIPLQNYYCVSDQQFEKLNKFYFRELEDHHCGNACIDVQAVKRFEEQFLLLNRWCYLRDFSISEAVKKLSKLRIEPNLSSSITKNVHVYQKSEYLSAALAELIRERNAISISDCDSSPQI</sequence>
<dbReference type="Proteomes" id="UP000276260">
    <property type="component" value="Unassembled WGS sequence"/>
</dbReference>
<name>A0A3P3QRV5_9GAMM</name>
<comment type="caution">
    <text evidence="1">The sequence shown here is derived from an EMBL/GenBank/DDBJ whole genome shotgun (WGS) entry which is preliminary data.</text>
</comment>
<accession>A0A3P3QRV5</accession>
<evidence type="ECO:0000313" key="1">
    <source>
        <dbReference type="EMBL" id="RRJ23765.1"/>
    </source>
</evidence>
<gene>
    <name evidence="1" type="ORF">EIK76_06825</name>
</gene>
<evidence type="ECO:0000313" key="2">
    <source>
        <dbReference type="Proteomes" id="UP000276260"/>
    </source>
</evidence>
<dbReference type="EMBL" id="RRCF01000001">
    <property type="protein sequence ID" value="RRJ23765.1"/>
    <property type="molecule type" value="Genomic_DNA"/>
</dbReference>
<reference evidence="1 2" key="1">
    <citation type="submission" date="2018-11" db="EMBL/GenBank/DDBJ databases">
        <title>Draft genome analysis of Rheinheimera mesophila isolated from an industrial waste site.</title>
        <authorList>
            <person name="Yu Q."/>
            <person name="Qi Y."/>
            <person name="Zhang H."/>
            <person name="Lu Y."/>
            <person name="Pu J."/>
        </authorList>
    </citation>
    <scope>NUCLEOTIDE SEQUENCE [LARGE SCALE GENOMIC DNA]</scope>
    <source>
        <strain evidence="1 2">IITR13</strain>
    </source>
</reference>